<dbReference type="Pfam" id="PF17132">
    <property type="entry name" value="Glyco_hydro_106"/>
    <property type="match status" value="2"/>
</dbReference>
<proteinExistence type="predicted"/>
<evidence type="ECO:0000259" key="3">
    <source>
        <dbReference type="PROSITE" id="PS50022"/>
    </source>
</evidence>
<dbReference type="Proteomes" id="UP000318380">
    <property type="component" value="Unassembled WGS sequence"/>
</dbReference>
<evidence type="ECO:0000256" key="1">
    <source>
        <dbReference type="SAM" id="MobiDB-lite"/>
    </source>
</evidence>
<dbReference type="InterPro" id="IPR053161">
    <property type="entry name" value="Ulvan_degrading_GH"/>
</dbReference>
<comment type="caution">
    <text evidence="4">The sequence shown here is derived from an EMBL/GenBank/DDBJ whole genome shotgun (WGS) entry which is preliminary data.</text>
</comment>
<gene>
    <name evidence="4" type="ORF">FB561_5831</name>
</gene>
<keyword evidence="5" id="KW-1185">Reference proteome</keyword>
<organism evidence="4 5">
    <name type="scientific">Kribbella amoyensis</name>
    <dbReference type="NCBI Taxonomy" id="996641"/>
    <lineage>
        <taxon>Bacteria</taxon>
        <taxon>Bacillati</taxon>
        <taxon>Actinomycetota</taxon>
        <taxon>Actinomycetes</taxon>
        <taxon>Propionibacteriales</taxon>
        <taxon>Kribbellaceae</taxon>
        <taxon>Kribbella</taxon>
    </lineage>
</organism>
<evidence type="ECO:0000313" key="4">
    <source>
        <dbReference type="EMBL" id="TWD84637.1"/>
    </source>
</evidence>
<feature type="region of interest" description="Disordered" evidence="1">
    <location>
        <begin position="32"/>
        <end position="52"/>
    </location>
</feature>
<keyword evidence="2" id="KW-0732">Signal</keyword>
<feature type="domain" description="F5/8 type C" evidence="3">
    <location>
        <begin position="1091"/>
        <end position="1241"/>
    </location>
</feature>
<dbReference type="InterPro" id="IPR000421">
    <property type="entry name" value="FA58C"/>
</dbReference>
<dbReference type="PANTHER" id="PTHR36848">
    <property type="entry name" value="DNA-BINDING PROTEIN (PUTATIVE SECRETED PROTEIN)-RELATED"/>
    <property type="match status" value="1"/>
</dbReference>
<protein>
    <submittedName>
        <fullName evidence="4">F5/8 type C domain-containing protein</fullName>
    </submittedName>
</protein>
<evidence type="ECO:0000256" key="2">
    <source>
        <dbReference type="SAM" id="SignalP"/>
    </source>
</evidence>
<dbReference type="EMBL" id="VIVK01000001">
    <property type="protein sequence ID" value="TWD84637.1"/>
    <property type="molecule type" value="Genomic_DNA"/>
</dbReference>
<sequence>MSGERRRVAAAGLVATALAGLLVAIAPTAASPAPARSAGTESVPGLTAETFADPPATVRPKYRWWMPMAFTDDDQLRAELADMKAVGAGGAEVATTPAIGPRAADPDFLAEYGWGSPRWAGKVRTMLETADELDLGLDFTISPRWPAIVPTVTDVNDPRAAQEVVFSHAFVKGGTKYSGPLPANLRPKPPAGARPTPVAVLLARCADAACDGQAGGPRMLHRDSVQDLTSSVGDDGTLTVEVPGDAADTYVLIGFFHTGDGQVRNNFTTTKPNYVLDHLSEQGVRATTQFYDTSILTPPVREALDAVGRVDLFEDSLELGDSQKWTWDFTDQWEQRRGYSPIPVLPALTDAGSSGLTAAPFFDFTDGSGARIRTDYRQTWNDLYVNSRLVPLRRWANERGMALRTQPYGGPVDTPEAATHVDVPEGESLVFYDNIEPYRLVSVGAHLNGTQVVSSECCAARESVWATTAGGWRNSANLDSVYRGYAGGVTQVIWHGYPYLSKGEGTADQAIWPGMSYGGNTSFSEAWGAKGGPNWPDYKAINDHLARLQLVLRQGKPTFDVAVYLQDFGLRSPATTLTGPKSLLESDSPLARRGYTYEYLSPAHLRMPSAQVTDGRLFPAAGEHQAIVLADQQTMTVDTARRLLDLAADGLPIVFAGQVPSATPGFHDAAKQDAELRRMIAELTAQPGVHRVADLAAVPDLLARLGITPAAAPTTPSADVLSVRRSDATTNYYYLFNQRSWATEQQVTLTGEGRPYKLNTWTGEVTPLTDYRKTPNGVVVDVDLAAADTAVIALSTRQDDTFKWSARADHGPTLAKNTGLGTEVLDDWTLQVESWSRGTSGRPGDTAKTTLPAVAPVAGDRGTLPPWSAITPANGYGTDLGDVSGVGTYTSTFTLDDSWDGVRTADLDLGKAVDTVTVTLNGTQLPASNPQDLRHLEVGHLLRVGENTLTVRVASTLLNAVRVAPGTGAAARPRMDYGLLGPVRLTPREAKEPTLVVEALERELPLAAGATNRARVRIANNSPRPVSVGVHVTTGDGVEATPDRPTLEIPGRSSATALVRVNGERASGSSVLAVDAVADNGAAGQDHVTLRHSDDLAVNTTGSQYPSVWASSYQYQHPPSMLTDGSASTHWVSAGQTPGQAPTPESPEYLGVDLGFATQVGAVGLSGRENWAPRAYDVQTSLDGKQWTTVLSVEGEASPRATTLPVVPTEARYVRLRITETSSPTSPGHNTQLAQFAVYSTAR</sequence>
<name>A0A561C0R4_9ACTN</name>
<dbReference type="AlphaFoldDB" id="A0A561C0R4"/>
<feature type="signal peptide" evidence="2">
    <location>
        <begin position="1"/>
        <end position="29"/>
    </location>
</feature>
<dbReference type="Gene3D" id="2.60.120.260">
    <property type="entry name" value="Galactose-binding domain-like"/>
    <property type="match status" value="2"/>
</dbReference>
<dbReference type="Pfam" id="PF00754">
    <property type="entry name" value="F5_F8_type_C"/>
    <property type="match status" value="1"/>
</dbReference>
<dbReference type="SUPFAM" id="SSF49785">
    <property type="entry name" value="Galactose-binding domain-like"/>
    <property type="match status" value="2"/>
</dbReference>
<dbReference type="InterPro" id="IPR008979">
    <property type="entry name" value="Galactose-bd-like_sf"/>
</dbReference>
<accession>A0A561C0R4</accession>
<dbReference type="PROSITE" id="PS50022">
    <property type="entry name" value="FA58C_3"/>
    <property type="match status" value="1"/>
</dbReference>
<reference evidence="4 5" key="1">
    <citation type="submission" date="2019-06" db="EMBL/GenBank/DDBJ databases">
        <title>Sequencing the genomes of 1000 actinobacteria strains.</title>
        <authorList>
            <person name="Klenk H.-P."/>
        </authorList>
    </citation>
    <scope>NUCLEOTIDE SEQUENCE [LARGE SCALE GENOMIC DNA]</scope>
    <source>
        <strain evidence="4 5">DSM 24683</strain>
    </source>
</reference>
<dbReference type="PANTHER" id="PTHR36848:SF2">
    <property type="entry name" value="SECRETED PROTEIN"/>
    <property type="match status" value="1"/>
</dbReference>
<feature type="chain" id="PRO_5039210240" evidence="2">
    <location>
        <begin position="30"/>
        <end position="1243"/>
    </location>
</feature>
<evidence type="ECO:0000313" key="5">
    <source>
        <dbReference type="Proteomes" id="UP000318380"/>
    </source>
</evidence>